<comment type="caution">
    <text evidence="4">The sequence shown here is derived from an EMBL/GenBank/DDBJ whole genome shotgun (WGS) entry which is preliminary data.</text>
</comment>
<feature type="compositionally biased region" description="Polar residues" evidence="1">
    <location>
        <begin position="202"/>
        <end position="216"/>
    </location>
</feature>
<dbReference type="Pfam" id="PF14383">
    <property type="entry name" value="VARLMGL"/>
    <property type="match status" value="1"/>
</dbReference>
<feature type="region of interest" description="Disordered" evidence="1">
    <location>
        <begin position="320"/>
        <end position="375"/>
    </location>
</feature>
<dbReference type="InterPro" id="IPR032795">
    <property type="entry name" value="DUF3741-assoc"/>
</dbReference>
<dbReference type="InterPro" id="IPR033334">
    <property type="entry name" value="LNG1/2"/>
</dbReference>
<feature type="domain" description="DUF3741" evidence="3">
    <location>
        <begin position="297"/>
        <end position="321"/>
    </location>
</feature>
<dbReference type="AlphaFoldDB" id="A0ABD3J7N8"/>
<feature type="compositionally biased region" description="Polar residues" evidence="1">
    <location>
        <begin position="275"/>
        <end position="287"/>
    </location>
</feature>
<dbReference type="InterPro" id="IPR025486">
    <property type="entry name" value="DUF4378"/>
</dbReference>
<feature type="region of interest" description="Disordered" evidence="1">
    <location>
        <begin position="456"/>
        <end position="583"/>
    </location>
</feature>
<dbReference type="EMBL" id="JBJKBG010000009">
    <property type="protein sequence ID" value="KAL3723372.1"/>
    <property type="molecule type" value="Genomic_DNA"/>
</dbReference>
<proteinExistence type="predicted"/>
<dbReference type="PANTHER" id="PTHR31680:SF15">
    <property type="entry name" value="PROTEIN LONGIFOLIA 2"/>
    <property type="match status" value="1"/>
</dbReference>
<feature type="compositionally biased region" description="Polar residues" evidence="1">
    <location>
        <begin position="411"/>
        <end position="423"/>
    </location>
</feature>
<name>A0ABD3J7N8_EUCGL</name>
<feature type="compositionally biased region" description="Polar residues" evidence="1">
    <location>
        <begin position="366"/>
        <end position="375"/>
    </location>
</feature>
<feature type="compositionally biased region" description="Polar residues" evidence="1">
    <location>
        <begin position="320"/>
        <end position="336"/>
    </location>
</feature>
<reference evidence="4 5" key="1">
    <citation type="submission" date="2024-11" db="EMBL/GenBank/DDBJ databases">
        <title>Chromosome-level genome assembly of Eucalyptus globulus Labill. provides insights into its genome evolution.</title>
        <authorList>
            <person name="Li X."/>
        </authorList>
    </citation>
    <scope>NUCLEOTIDE SEQUENCE [LARGE SCALE GENOMIC DNA]</scope>
    <source>
        <strain evidence="4">CL2024</strain>
        <tissue evidence="4">Fresh tender leaves</tissue>
    </source>
</reference>
<evidence type="ECO:0000313" key="5">
    <source>
        <dbReference type="Proteomes" id="UP001634007"/>
    </source>
</evidence>
<sequence>MSTRILYSLTDDKAGMQKQIGCMNGIFQLFDRQNFLSGRRLNGHSHKRLVAGQNATVDAEEEGVLQKSAVKNSKATKFERHRLSSDSSRSSVSSSCNSSSFSSLEETRPAKSEPSLFRLSTTQTNQRHGSPLHHLNAAEHLSGQSLDLPDIAKGSNYRGAHGVLLRPQTKDKAATLTYIDSPRPVKPSKSVKSKTSHVSESFRNLPNLRQPQTSAEQMEIDSFCSLSKKDAPRFSYDGRESRDALKSNFKVKELPRHSLDSKRGSMSFSSQSQSRYLQGNHQRVSHSMVQSVNLPQEQGSHTRQSSVVAKLMGLEALPDSVSSTKLQVGDSRTNSPEALDPFSVSSRTPDGNKPALLSGSPRKSQRSAISQQEATADSVMKFNASSQFPIHATAWRRPEGSQSPAVLVPESTPSHPKESNSTLSVYGEIEKRLPQLEFKKSGKDLRFLKQMLEAMQRSKETSEGKEDVQAPESMLQTNSCSSGSRSRVAPCGNIKSEAPDSPKIKKISSPKKLQSTIVAAKQERSIEKLHIPGSPVNSTSGLAKLQTSPSSRRKSIEQQQNEDLTPRKVSSRQPQFLDRKIGSRNTLMRVAVEHQHVSENTSSGRNSGTSSPRLTLKQLRATDAQGTSNQGKQTKEPRSPGRTPKSKTNHVPLSSDRENKKSSHTRDLSDQNNTISQQSAASMDSQDDTEVSSVYSFAEIRGTFPQDDHTRKKTFPTREQELSRKLGIPTTEQPSPVSVLDASYLEDEAPSPVKMTSELFKDDEKWNLRELNNLSDSKRSSFGSAINQNSLVNLPLVQNEIKVFSTKQGPGTAFPSESTSSDHAYISEILSASGLLSDLDSGLMTIRLLSGNLFHMLEQIKASNNISSGDQARECTIQSKQGDKMRRKLIFDVVSEILMHRLLSNYSRNWFSSDKLAGRKTAQQQLLKGLCSEIDQLQTDRPYCRFDDEDEDSRTISSKDLTHQELNWAGSDDVSGVVLDIERLIFKDLVSEVVSSLATGPRAQPTGHCRRLIFK</sequence>
<dbReference type="PANTHER" id="PTHR31680">
    <property type="entry name" value="LONGIFOLIA PROTEIN"/>
    <property type="match status" value="1"/>
</dbReference>
<feature type="region of interest" description="Disordered" evidence="1">
    <location>
        <begin position="180"/>
        <end position="217"/>
    </location>
</feature>
<gene>
    <name evidence="4" type="ORF">ACJRO7_035543</name>
</gene>
<dbReference type="Pfam" id="PF14309">
    <property type="entry name" value="DUF4378"/>
    <property type="match status" value="1"/>
</dbReference>
<evidence type="ECO:0000259" key="2">
    <source>
        <dbReference type="Pfam" id="PF14309"/>
    </source>
</evidence>
<feature type="domain" description="DUF4378" evidence="2">
    <location>
        <begin position="822"/>
        <end position="992"/>
    </location>
</feature>
<feature type="compositionally biased region" description="Polar residues" evidence="1">
    <location>
        <begin position="474"/>
        <end position="485"/>
    </location>
</feature>
<feature type="compositionally biased region" description="Low complexity" evidence="1">
    <location>
        <begin position="265"/>
        <end position="274"/>
    </location>
</feature>
<evidence type="ECO:0000256" key="1">
    <source>
        <dbReference type="SAM" id="MobiDB-lite"/>
    </source>
</evidence>
<evidence type="ECO:0000313" key="4">
    <source>
        <dbReference type="EMBL" id="KAL3723372.1"/>
    </source>
</evidence>
<feature type="compositionally biased region" description="Low complexity" evidence="1">
    <location>
        <begin position="85"/>
        <end position="103"/>
    </location>
</feature>
<feature type="region of interest" description="Disordered" evidence="1">
    <location>
        <begin position="255"/>
        <end position="287"/>
    </location>
</feature>
<evidence type="ECO:0000259" key="3">
    <source>
        <dbReference type="Pfam" id="PF14383"/>
    </source>
</evidence>
<feature type="compositionally biased region" description="Basic and acidic residues" evidence="1">
    <location>
        <begin position="706"/>
        <end position="723"/>
    </location>
</feature>
<dbReference type="Proteomes" id="UP001634007">
    <property type="component" value="Unassembled WGS sequence"/>
</dbReference>
<organism evidence="4 5">
    <name type="scientific">Eucalyptus globulus</name>
    <name type="common">Tasmanian blue gum</name>
    <dbReference type="NCBI Taxonomy" id="34317"/>
    <lineage>
        <taxon>Eukaryota</taxon>
        <taxon>Viridiplantae</taxon>
        <taxon>Streptophyta</taxon>
        <taxon>Embryophyta</taxon>
        <taxon>Tracheophyta</taxon>
        <taxon>Spermatophyta</taxon>
        <taxon>Magnoliopsida</taxon>
        <taxon>eudicotyledons</taxon>
        <taxon>Gunneridae</taxon>
        <taxon>Pentapetalae</taxon>
        <taxon>rosids</taxon>
        <taxon>malvids</taxon>
        <taxon>Myrtales</taxon>
        <taxon>Myrtaceae</taxon>
        <taxon>Myrtoideae</taxon>
        <taxon>Eucalypteae</taxon>
        <taxon>Eucalyptus</taxon>
    </lineage>
</organism>
<feature type="compositionally biased region" description="Basic and acidic residues" evidence="1">
    <location>
        <begin position="456"/>
        <end position="468"/>
    </location>
</feature>
<protein>
    <recommendedName>
        <fullName evidence="6">DUF4378 domain-containing protein</fullName>
    </recommendedName>
</protein>
<feature type="compositionally biased region" description="Basic and acidic residues" evidence="1">
    <location>
        <begin position="521"/>
        <end position="530"/>
    </location>
</feature>
<feature type="region of interest" description="Disordered" evidence="1">
    <location>
        <begin position="620"/>
        <end position="723"/>
    </location>
</feature>
<evidence type="ECO:0008006" key="6">
    <source>
        <dbReference type="Google" id="ProtNLM"/>
    </source>
</evidence>
<feature type="region of interest" description="Disordered" evidence="1">
    <location>
        <begin position="396"/>
        <end position="423"/>
    </location>
</feature>
<feature type="region of interest" description="Disordered" evidence="1">
    <location>
        <begin position="76"/>
        <end position="116"/>
    </location>
</feature>
<feature type="compositionally biased region" description="Basic and acidic residues" evidence="1">
    <location>
        <begin position="655"/>
        <end position="669"/>
    </location>
</feature>
<feature type="compositionally biased region" description="Polar residues" evidence="1">
    <location>
        <begin position="535"/>
        <end position="550"/>
    </location>
</feature>
<accession>A0ABD3J7N8</accession>
<keyword evidence="5" id="KW-1185">Reference proteome</keyword>